<dbReference type="EMBL" id="ML119678">
    <property type="protein sequence ID" value="RPA81634.1"/>
    <property type="molecule type" value="Genomic_DNA"/>
</dbReference>
<proteinExistence type="inferred from homology"/>
<evidence type="ECO:0000256" key="2">
    <source>
        <dbReference type="ARBA" id="ARBA00022857"/>
    </source>
</evidence>
<dbReference type="STRING" id="1160509.A0A3N4IJ22"/>
<reference evidence="8 9" key="1">
    <citation type="journal article" date="2018" name="Nat. Ecol. Evol.">
        <title>Pezizomycetes genomes reveal the molecular basis of ectomycorrhizal truffle lifestyle.</title>
        <authorList>
            <person name="Murat C."/>
            <person name="Payen T."/>
            <person name="Noel B."/>
            <person name="Kuo A."/>
            <person name="Morin E."/>
            <person name="Chen J."/>
            <person name="Kohler A."/>
            <person name="Krizsan K."/>
            <person name="Balestrini R."/>
            <person name="Da Silva C."/>
            <person name="Montanini B."/>
            <person name="Hainaut M."/>
            <person name="Levati E."/>
            <person name="Barry K.W."/>
            <person name="Belfiori B."/>
            <person name="Cichocki N."/>
            <person name="Clum A."/>
            <person name="Dockter R.B."/>
            <person name="Fauchery L."/>
            <person name="Guy J."/>
            <person name="Iotti M."/>
            <person name="Le Tacon F."/>
            <person name="Lindquist E.A."/>
            <person name="Lipzen A."/>
            <person name="Malagnac F."/>
            <person name="Mello A."/>
            <person name="Molinier V."/>
            <person name="Miyauchi S."/>
            <person name="Poulain J."/>
            <person name="Riccioni C."/>
            <person name="Rubini A."/>
            <person name="Sitrit Y."/>
            <person name="Splivallo R."/>
            <person name="Traeger S."/>
            <person name="Wang M."/>
            <person name="Zifcakova L."/>
            <person name="Wipf D."/>
            <person name="Zambonelli A."/>
            <person name="Paolocci F."/>
            <person name="Nowrousian M."/>
            <person name="Ottonello S."/>
            <person name="Baldrian P."/>
            <person name="Spatafora J.W."/>
            <person name="Henrissat B."/>
            <person name="Nagy L.G."/>
            <person name="Aury J.M."/>
            <person name="Wincker P."/>
            <person name="Grigoriev I.V."/>
            <person name="Bonfante P."/>
            <person name="Martin F.M."/>
        </authorList>
    </citation>
    <scope>NUCLEOTIDE SEQUENCE [LARGE SCALE GENOMIC DNA]</scope>
    <source>
        <strain evidence="8 9">RN42</strain>
    </source>
</reference>
<evidence type="ECO:0000313" key="8">
    <source>
        <dbReference type="EMBL" id="RPA81634.1"/>
    </source>
</evidence>
<accession>A0A3N4IJ22</accession>
<evidence type="ECO:0000259" key="7">
    <source>
        <dbReference type="Pfam" id="PF00248"/>
    </source>
</evidence>
<dbReference type="CDD" id="cd19071">
    <property type="entry name" value="AKR_AKR1-5-like"/>
    <property type="match status" value="1"/>
</dbReference>
<dbReference type="InterPro" id="IPR023210">
    <property type="entry name" value="NADP_OxRdtase_dom"/>
</dbReference>
<evidence type="ECO:0000256" key="5">
    <source>
        <dbReference type="PIRSR" id="PIRSR000097-2"/>
    </source>
</evidence>
<evidence type="ECO:0000313" key="9">
    <source>
        <dbReference type="Proteomes" id="UP000275078"/>
    </source>
</evidence>
<dbReference type="GO" id="GO:0016616">
    <property type="term" value="F:oxidoreductase activity, acting on the CH-OH group of donors, NAD or NADP as acceptor"/>
    <property type="evidence" value="ECO:0007669"/>
    <property type="project" value="UniProtKB-ARBA"/>
</dbReference>
<feature type="active site" description="Proton donor" evidence="4">
    <location>
        <position position="49"/>
    </location>
</feature>
<gene>
    <name evidence="8" type="ORF">BJ508DRAFT_111681</name>
</gene>
<feature type="binding site" evidence="5">
    <location>
        <position position="111"/>
    </location>
    <ligand>
        <name>substrate</name>
    </ligand>
</feature>
<organism evidence="8 9">
    <name type="scientific">Ascobolus immersus RN42</name>
    <dbReference type="NCBI Taxonomy" id="1160509"/>
    <lineage>
        <taxon>Eukaryota</taxon>
        <taxon>Fungi</taxon>
        <taxon>Dikarya</taxon>
        <taxon>Ascomycota</taxon>
        <taxon>Pezizomycotina</taxon>
        <taxon>Pezizomycetes</taxon>
        <taxon>Pezizales</taxon>
        <taxon>Ascobolaceae</taxon>
        <taxon>Ascobolus</taxon>
    </lineage>
</organism>
<evidence type="ECO:0000256" key="6">
    <source>
        <dbReference type="PIRSR" id="PIRSR000097-3"/>
    </source>
</evidence>
<dbReference type="PRINTS" id="PR00069">
    <property type="entry name" value="ALDKETRDTASE"/>
</dbReference>
<keyword evidence="2" id="KW-0521">NADP</keyword>
<feature type="site" description="Lowers pKa of active site Tyr" evidence="6">
    <location>
        <position position="74"/>
    </location>
</feature>
<keyword evidence="9" id="KW-1185">Reference proteome</keyword>
<dbReference type="PIRSF" id="PIRSF000097">
    <property type="entry name" value="AKR"/>
    <property type="match status" value="1"/>
</dbReference>
<feature type="domain" description="NADP-dependent oxidoreductase" evidence="7">
    <location>
        <begin position="30"/>
        <end position="294"/>
    </location>
</feature>
<dbReference type="InterPro" id="IPR018170">
    <property type="entry name" value="Aldo/ket_reductase_CS"/>
</dbReference>
<dbReference type="AlphaFoldDB" id="A0A3N4IJ22"/>
<evidence type="ECO:0000256" key="3">
    <source>
        <dbReference type="ARBA" id="ARBA00023002"/>
    </source>
</evidence>
<dbReference type="PANTHER" id="PTHR43827:SF3">
    <property type="entry name" value="NADP-DEPENDENT OXIDOREDUCTASE DOMAIN-CONTAINING PROTEIN"/>
    <property type="match status" value="1"/>
</dbReference>
<dbReference type="Gene3D" id="3.20.20.100">
    <property type="entry name" value="NADP-dependent oxidoreductase domain"/>
    <property type="match status" value="1"/>
</dbReference>
<protein>
    <submittedName>
        <fullName evidence="8">Aldo/keto reductase</fullName>
    </submittedName>
</protein>
<evidence type="ECO:0000256" key="1">
    <source>
        <dbReference type="ARBA" id="ARBA00007905"/>
    </source>
</evidence>
<sequence>MTTALERTVTLASGISMPVVGFGTFQCDEAAIVAALRAGYRHLDTAYSYETEEAVGNAIRKSGIPRKDIFITTKLHQTFHAPEDVPEQLKRSLDRLGFEGEDRYVDLWLMHSDRISYGTARRTDPGSEGKPVIDYALSRNYLETYKAMEKLVGTGPNKVRAIGLSNFNVLKTKKILEGCTIKPSVNQIELHPYLPQRELLKFSNEHGVHITAHSPLGGAPVGVVAPYAGIKEGPLKDPLVASLAEKYKVEPSTILLSWALQRGTSIVPKSTKLDRIVLNTKIIELSQEDFDKVEWLKADGEELRFNDPKGHIRFDIYDEKNDEPVGDDY</sequence>
<dbReference type="Pfam" id="PF00248">
    <property type="entry name" value="Aldo_ket_red"/>
    <property type="match status" value="1"/>
</dbReference>
<dbReference type="OrthoDB" id="416253at2759"/>
<name>A0A3N4IJ22_ASCIM</name>
<dbReference type="Proteomes" id="UP000275078">
    <property type="component" value="Unassembled WGS sequence"/>
</dbReference>
<dbReference type="InterPro" id="IPR020471">
    <property type="entry name" value="AKR"/>
</dbReference>
<evidence type="ECO:0000256" key="4">
    <source>
        <dbReference type="PIRSR" id="PIRSR000097-1"/>
    </source>
</evidence>
<dbReference type="SUPFAM" id="SSF51430">
    <property type="entry name" value="NAD(P)-linked oxidoreductase"/>
    <property type="match status" value="1"/>
</dbReference>
<dbReference type="InterPro" id="IPR036812">
    <property type="entry name" value="NAD(P)_OxRdtase_dom_sf"/>
</dbReference>
<dbReference type="PANTHER" id="PTHR43827">
    <property type="entry name" value="2,5-DIKETO-D-GLUCONIC ACID REDUCTASE"/>
    <property type="match status" value="1"/>
</dbReference>
<keyword evidence="3" id="KW-0560">Oxidoreductase</keyword>
<dbReference type="PROSITE" id="PS00798">
    <property type="entry name" value="ALDOKETO_REDUCTASE_1"/>
    <property type="match status" value="1"/>
</dbReference>
<comment type="similarity">
    <text evidence="1">Belongs to the aldo/keto reductase family.</text>
</comment>